<keyword evidence="2" id="KW-1185">Reference proteome</keyword>
<dbReference type="EMBL" id="JAJFAT010000001">
    <property type="protein sequence ID" value="MCC3143979.1"/>
    <property type="molecule type" value="Genomic_DNA"/>
</dbReference>
<sequence>MADCKNFNNNKDMCNCTYTCSKKGYCCECLHYHRKRGELPACYFSADAEKTYDRSIDHFVQLNS</sequence>
<name>A0AAW4WYY1_9FIRM</name>
<accession>A0AAW4WYY1</accession>
<protein>
    <submittedName>
        <fullName evidence="1">DUF6485 family protein</fullName>
    </submittedName>
</protein>
<organism evidence="1 2">
    <name type="scientific">Halanaerobium polyolivorans</name>
    <dbReference type="NCBI Taxonomy" id="2886943"/>
    <lineage>
        <taxon>Bacteria</taxon>
        <taxon>Bacillati</taxon>
        <taxon>Bacillota</taxon>
        <taxon>Clostridia</taxon>
        <taxon>Halanaerobiales</taxon>
        <taxon>Halanaerobiaceae</taxon>
        <taxon>Halanaerobium</taxon>
    </lineage>
</organism>
<evidence type="ECO:0000313" key="1">
    <source>
        <dbReference type="EMBL" id="MCC3143979.1"/>
    </source>
</evidence>
<dbReference type="Proteomes" id="UP001199296">
    <property type="component" value="Unassembled WGS sequence"/>
</dbReference>
<comment type="caution">
    <text evidence="1">The sequence shown here is derived from an EMBL/GenBank/DDBJ whole genome shotgun (WGS) entry which is preliminary data.</text>
</comment>
<dbReference type="AlphaFoldDB" id="A0AAW4WYY1"/>
<dbReference type="RefSeq" id="WP_229343371.1">
    <property type="nucleotide sequence ID" value="NZ_JAJFAT010000001.1"/>
</dbReference>
<evidence type="ECO:0000313" key="2">
    <source>
        <dbReference type="Proteomes" id="UP001199296"/>
    </source>
</evidence>
<reference evidence="1 2" key="1">
    <citation type="submission" date="2021-10" db="EMBL/GenBank/DDBJ databases">
        <authorList>
            <person name="Grouzdev D.S."/>
            <person name="Pantiukh K.S."/>
            <person name="Krutkina M.S."/>
        </authorList>
    </citation>
    <scope>NUCLEOTIDE SEQUENCE [LARGE SCALE GENOMIC DNA]</scope>
    <source>
        <strain evidence="1 2">Z-7514</strain>
    </source>
</reference>
<proteinExistence type="predicted"/>
<gene>
    <name evidence="1" type="ORF">LJ207_01405</name>
</gene>
<dbReference type="Pfam" id="PF20095">
    <property type="entry name" value="DUF6485"/>
    <property type="match status" value="1"/>
</dbReference>